<dbReference type="PANTHER" id="PTHR35765:SF2">
    <property type="entry name" value="OS05G0569200 PROTEIN"/>
    <property type="match status" value="1"/>
</dbReference>
<sequence length="88" mass="10097">MTLPSSDTPLYNHSLPDLETWLTEQGCEQDPAELHCWRIAKPAWKAELYLDVDQLTVRYLEVGGEAIQRSFKYLLSRQDVEDAIFSGP</sequence>
<comment type="caution">
    <text evidence="1">The sequence shown here is derived from an EMBL/GenBank/DDBJ whole genome shotgun (WGS) entry which is preliminary data.</text>
</comment>
<dbReference type="Proteomes" id="UP001464891">
    <property type="component" value="Unassembled WGS sequence"/>
</dbReference>
<organism evidence="1 2">
    <name type="scientific">Trichocoleus desertorum GB2-A4</name>
    <dbReference type="NCBI Taxonomy" id="2933944"/>
    <lineage>
        <taxon>Bacteria</taxon>
        <taxon>Bacillati</taxon>
        <taxon>Cyanobacteriota</taxon>
        <taxon>Cyanophyceae</taxon>
        <taxon>Leptolyngbyales</taxon>
        <taxon>Trichocoleusaceae</taxon>
        <taxon>Trichocoleus</taxon>
    </lineage>
</organism>
<proteinExistence type="predicted"/>
<dbReference type="RefSeq" id="WP_190431359.1">
    <property type="nucleotide sequence ID" value="NZ_JAMPKM010000001.1"/>
</dbReference>
<dbReference type="InterPro" id="IPR021489">
    <property type="entry name" value="DUF3143"/>
</dbReference>
<name>A0ABV0J473_9CYAN</name>
<dbReference type="Pfam" id="PF11341">
    <property type="entry name" value="DUF3143"/>
    <property type="match status" value="1"/>
</dbReference>
<evidence type="ECO:0000313" key="2">
    <source>
        <dbReference type="Proteomes" id="UP001464891"/>
    </source>
</evidence>
<dbReference type="PANTHER" id="PTHR35765">
    <property type="entry name" value="OS05G0569200 PROTEIN"/>
    <property type="match status" value="1"/>
</dbReference>
<reference evidence="1 2" key="1">
    <citation type="submission" date="2022-04" db="EMBL/GenBank/DDBJ databases">
        <title>Positive selection, recombination, and allopatry shape intraspecific diversity of widespread and dominant cyanobacteria.</title>
        <authorList>
            <person name="Wei J."/>
            <person name="Shu W."/>
            <person name="Hu C."/>
        </authorList>
    </citation>
    <scope>NUCLEOTIDE SEQUENCE [LARGE SCALE GENOMIC DNA]</scope>
    <source>
        <strain evidence="1 2">GB2-A4</strain>
    </source>
</reference>
<protein>
    <submittedName>
        <fullName evidence="1">DUF3143 domain-containing protein</fullName>
    </submittedName>
</protein>
<accession>A0ABV0J473</accession>
<evidence type="ECO:0000313" key="1">
    <source>
        <dbReference type="EMBL" id="MEP0815826.1"/>
    </source>
</evidence>
<keyword evidence="2" id="KW-1185">Reference proteome</keyword>
<gene>
    <name evidence="1" type="ORF">NC998_01815</name>
</gene>
<dbReference type="EMBL" id="JAMPKM010000001">
    <property type="protein sequence ID" value="MEP0815826.1"/>
    <property type="molecule type" value="Genomic_DNA"/>
</dbReference>